<evidence type="ECO:0000256" key="6">
    <source>
        <dbReference type="ARBA" id="ARBA00023049"/>
    </source>
</evidence>
<evidence type="ECO:0000313" key="12">
    <source>
        <dbReference type="Proteomes" id="UP001374579"/>
    </source>
</evidence>
<keyword evidence="12" id="KW-1185">Reference proteome</keyword>
<organism evidence="11 12">
    <name type="scientific">Littorina saxatilis</name>
    <dbReference type="NCBI Taxonomy" id="31220"/>
    <lineage>
        <taxon>Eukaryota</taxon>
        <taxon>Metazoa</taxon>
        <taxon>Spiralia</taxon>
        <taxon>Lophotrochozoa</taxon>
        <taxon>Mollusca</taxon>
        <taxon>Gastropoda</taxon>
        <taxon>Caenogastropoda</taxon>
        <taxon>Littorinimorpha</taxon>
        <taxon>Littorinoidea</taxon>
        <taxon>Littorinidae</taxon>
        <taxon>Littorina</taxon>
    </lineage>
</organism>
<evidence type="ECO:0000256" key="4">
    <source>
        <dbReference type="ARBA" id="ARBA00022801"/>
    </source>
</evidence>
<comment type="similarity">
    <text evidence="1 9">Belongs to the peptidase M8 family.</text>
</comment>
<evidence type="ECO:0000256" key="10">
    <source>
        <dbReference type="SAM" id="MobiDB-lite"/>
    </source>
</evidence>
<dbReference type="GO" id="GO:0006508">
    <property type="term" value="P:proteolysis"/>
    <property type="evidence" value="ECO:0007669"/>
    <property type="project" value="UniProtKB-KW"/>
</dbReference>
<feature type="binding site" evidence="8">
    <location>
        <position position="328"/>
    </location>
    <ligand>
        <name>Zn(2+)</name>
        <dbReference type="ChEBI" id="CHEBI:29105"/>
        <note>catalytic</note>
    </ligand>
</feature>
<feature type="signal peptide" evidence="9">
    <location>
        <begin position="1"/>
        <end position="27"/>
    </location>
</feature>
<feature type="binding site" evidence="8">
    <location>
        <position position="257"/>
    </location>
    <ligand>
        <name>Zn(2+)</name>
        <dbReference type="ChEBI" id="CHEBI:29105"/>
        <note>catalytic</note>
    </ligand>
</feature>
<keyword evidence="9" id="KW-0732">Signal</keyword>
<evidence type="ECO:0000256" key="3">
    <source>
        <dbReference type="ARBA" id="ARBA00022723"/>
    </source>
</evidence>
<feature type="binding site" evidence="8">
    <location>
        <position position="253"/>
    </location>
    <ligand>
        <name>Zn(2+)</name>
        <dbReference type="ChEBI" id="CHEBI:29105"/>
        <note>catalytic</note>
    </ligand>
</feature>
<reference evidence="11 12" key="1">
    <citation type="submission" date="2024-02" db="EMBL/GenBank/DDBJ databases">
        <title>Chromosome-scale genome assembly of the rough periwinkle Littorina saxatilis.</title>
        <authorList>
            <person name="De Jode A."/>
            <person name="Faria R."/>
            <person name="Formenti G."/>
            <person name="Sims Y."/>
            <person name="Smith T.P."/>
            <person name="Tracey A."/>
            <person name="Wood J.M.D."/>
            <person name="Zagrodzka Z.B."/>
            <person name="Johannesson K."/>
            <person name="Butlin R.K."/>
            <person name="Leder E.H."/>
        </authorList>
    </citation>
    <scope>NUCLEOTIDE SEQUENCE [LARGE SCALE GENOMIC DNA]</scope>
    <source>
        <strain evidence="11">Snail1</strain>
        <tissue evidence="11">Muscle</tissue>
    </source>
</reference>
<feature type="region of interest" description="Disordered" evidence="10">
    <location>
        <begin position="38"/>
        <end position="64"/>
    </location>
</feature>
<evidence type="ECO:0000313" key="11">
    <source>
        <dbReference type="EMBL" id="KAK7104021.1"/>
    </source>
</evidence>
<dbReference type="Gene3D" id="3.90.132.10">
    <property type="entry name" value="Leishmanolysin , domain 2"/>
    <property type="match status" value="1"/>
</dbReference>
<comment type="caution">
    <text evidence="11">The sequence shown here is derived from an EMBL/GenBank/DDBJ whole genome shotgun (WGS) entry which is preliminary data.</text>
</comment>
<evidence type="ECO:0000256" key="1">
    <source>
        <dbReference type="ARBA" id="ARBA00005860"/>
    </source>
</evidence>
<keyword evidence="4 9" id="KW-0378">Hydrolase</keyword>
<evidence type="ECO:0000256" key="9">
    <source>
        <dbReference type="RuleBase" id="RU366077"/>
    </source>
</evidence>
<dbReference type="GO" id="GO:0007155">
    <property type="term" value="P:cell adhesion"/>
    <property type="evidence" value="ECO:0007669"/>
    <property type="project" value="InterPro"/>
</dbReference>
<evidence type="ECO:0000256" key="5">
    <source>
        <dbReference type="ARBA" id="ARBA00022833"/>
    </source>
</evidence>
<dbReference type="EMBL" id="JBAMIC010000008">
    <property type="protein sequence ID" value="KAK7104021.1"/>
    <property type="molecule type" value="Genomic_DNA"/>
</dbReference>
<dbReference type="Pfam" id="PF01457">
    <property type="entry name" value="Peptidase_M8"/>
    <property type="match status" value="2"/>
</dbReference>
<accession>A0AAN9BDE5</accession>
<dbReference type="PANTHER" id="PTHR10942">
    <property type="entry name" value="LEISHMANOLYSIN-LIKE PEPTIDASE"/>
    <property type="match status" value="1"/>
</dbReference>
<evidence type="ECO:0000256" key="8">
    <source>
        <dbReference type="PIRSR" id="PIRSR601577-2"/>
    </source>
</evidence>
<evidence type="ECO:0000256" key="2">
    <source>
        <dbReference type="ARBA" id="ARBA00022670"/>
    </source>
</evidence>
<dbReference type="InterPro" id="IPR001577">
    <property type="entry name" value="Peptidase_M8"/>
</dbReference>
<dbReference type="GO" id="GO:0046872">
    <property type="term" value="F:metal ion binding"/>
    <property type="evidence" value="ECO:0007669"/>
    <property type="project" value="UniProtKB-KW"/>
</dbReference>
<dbReference type="GO" id="GO:0005737">
    <property type="term" value="C:cytoplasm"/>
    <property type="evidence" value="ECO:0007669"/>
    <property type="project" value="TreeGrafter"/>
</dbReference>
<sequence length="606" mass="67060">MILSGCRILVLSFALLLLLLNIRPTRMKCIHDEVVVNPTPSTSTRSEGTRLPKTPWSRRNSRSLDERKEEFKPLRIHVHHSPSSVLDRDTQNMLELAVKFAVMKISTVLSVVPVGGRLLLSRSDACPIVFSGGINKGKCSRLRKGYRGEFCLDIFRIPEDHLEGILIYNATHREPVRNVSRADPGVDGADVILYVAAKSTKLCLAHNQSVIAYAIHCRVDQTGRPIAGLVNFCPFTLVRSSSTQDLLFSTALHEILHVLGFSTKLFNKFRECKGGSCKTASAPVRSVNGQRRLVTPAVVNMTQRHFNCYTQDDFGGPLEMINSKETSHWDSRMMHTSLMTARGDNTSSVVLDPITLAVFEDSGWYKVNYTNADQFLWGKDSGCLFGLPDQCLRDKKHFCFDNSSGCHVLLRYKATCNALKTGSQCGVFVPDVEGSCTKEIHHHADELNALEVFSASSRCFVSSVTSPTSHGLHKGFTGQCYNSWCAENGTVFVKLRSTDWMQCPLAQTIQVSGLQGKIQCPQSTEMTCGESGNQKLLTTSTLHNEGTTSWLQETRRRSRTSPAHTTARIISTADNGSHTPSTCLMLAILLTALVFNPLNILPVESF</sequence>
<gene>
    <name evidence="11" type="ORF">V1264_018799</name>
</gene>
<dbReference type="Proteomes" id="UP001374579">
    <property type="component" value="Unassembled WGS sequence"/>
</dbReference>
<dbReference type="Gene3D" id="3.10.170.20">
    <property type="match status" value="1"/>
</dbReference>
<protein>
    <recommendedName>
        <fullName evidence="9">Leishmanolysin-like peptidase</fullName>
        <ecNumber evidence="9">3.4.24.-</ecNumber>
    </recommendedName>
</protein>
<dbReference type="GO" id="GO:0004222">
    <property type="term" value="F:metalloendopeptidase activity"/>
    <property type="evidence" value="ECO:0007669"/>
    <property type="project" value="UniProtKB-UniRule"/>
</dbReference>
<keyword evidence="2 9" id="KW-0645">Protease</keyword>
<dbReference type="SUPFAM" id="SSF55486">
    <property type="entry name" value="Metalloproteases ('zincins'), catalytic domain"/>
    <property type="match status" value="1"/>
</dbReference>
<dbReference type="PRINTS" id="PR00782">
    <property type="entry name" value="LSHMANOLYSIN"/>
</dbReference>
<dbReference type="GO" id="GO:0016020">
    <property type="term" value="C:membrane"/>
    <property type="evidence" value="ECO:0007669"/>
    <property type="project" value="InterPro"/>
</dbReference>
<comment type="cofactor">
    <cofactor evidence="8 9">
        <name>Zn(2+)</name>
        <dbReference type="ChEBI" id="CHEBI:29105"/>
    </cofactor>
    <text evidence="8 9">Binds 1 zinc ion per subunit.</text>
</comment>
<keyword evidence="6 8" id="KW-0482">Metalloprotease</keyword>
<dbReference type="Gene3D" id="2.30.34.10">
    <property type="entry name" value="Leishmanolysin domain 4"/>
    <property type="match status" value="1"/>
</dbReference>
<feature type="chain" id="PRO_5042661592" description="Leishmanolysin-like peptidase" evidence="9">
    <location>
        <begin position="28"/>
        <end position="606"/>
    </location>
</feature>
<keyword evidence="5 8" id="KW-0862">Zinc</keyword>
<name>A0AAN9BDE5_9CAEN</name>
<proteinExistence type="inferred from homology"/>
<dbReference type="AlphaFoldDB" id="A0AAN9BDE5"/>
<keyword evidence="3 8" id="KW-0479">Metal-binding</keyword>
<feature type="active site" evidence="7">
    <location>
        <position position="254"/>
    </location>
</feature>
<evidence type="ECO:0000256" key="7">
    <source>
        <dbReference type="PIRSR" id="PIRSR601577-1"/>
    </source>
</evidence>
<dbReference type="EC" id="3.4.24.-" evidence="9"/>
<dbReference type="PANTHER" id="PTHR10942:SF6">
    <property type="entry name" value="CILIATED LEFT-RIGHT ORGANIZER METALLOPEPTIDASE"/>
    <property type="match status" value="1"/>
</dbReference>